<organism evidence="1 2">
    <name type="scientific">Chlorogloeopsis fritschii PCC 6912</name>
    <dbReference type="NCBI Taxonomy" id="211165"/>
    <lineage>
        <taxon>Bacteria</taxon>
        <taxon>Bacillati</taxon>
        <taxon>Cyanobacteriota</taxon>
        <taxon>Cyanophyceae</taxon>
        <taxon>Nostocales</taxon>
        <taxon>Chlorogloeopsidaceae</taxon>
        <taxon>Chlorogloeopsis</taxon>
    </lineage>
</organism>
<keyword evidence="2" id="KW-1185">Reference proteome</keyword>
<dbReference type="STRING" id="211165.GCA_000317285_02930"/>
<reference evidence="1 2" key="1">
    <citation type="journal article" date="2019" name="Genome Biol. Evol.">
        <title>Day and night: Metabolic profiles and evolutionary relationships of six axenic non-marine cyanobacteria.</title>
        <authorList>
            <person name="Will S.E."/>
            <person name="Henke P."/>
            <person name="Boedeker C."/>
            <person name="Huang S."/>
            <person name="Brinkmann H."/>
            <person name="Rohde M."/>
            <person name="Jarek M."/>
            <person name="Friedl T."/>
            <person name="Seufert S."/>
            <person name="Schumacher M."/>
            <person name="Overmann J."/>
            <person name="Neumann-Schaal M."/>
            <person name="Petersen J."/>
        </authorList>
    </citation>
    <scope>NUCLEOTIDE SEQUENCE [LARGE SCALE GENOMIC DNA]</scope>
    <source>
        <strain evidence="1 2">PCC 6912</strain>
    </source>
</reference>
<accession>A0A3S0ZHW7</accession>
<name>A0A3S0ZHW7_CHLFR</name>
<gene>
    <name evidence="1" type="ORF">PCC6912_57680</name>
</gene>
<dbReference type="AlphaFoldDB" id="A0A3S0ZHW7"/>
<proteinExistence type="predicted"/>
<dbReference type="Proteomes" id="UP000268857">
    <property type="component" value="Unassembled WGS sequence"/>
</dbReference>
<dbReference type="EMBL" id="RSCJ01000037">
    <property type="protein sequence ID" value="RUR73243.1"/>
    <property type="molecule type" value="Genomic_DNA"/>
</dbReference>
<evidence type="ECO:0000313" key="2">
    <source>
        <dbReference type="Proteomes" id="UP000268857"/>
    </source>
</evidence>
<evidence type="ECO:0000313" key="1">
    <source>
        <dbReference type="EMBL" id="RUR73243.1"/>
    </source>
</evidence>
<dbReference type="RefSeq" id="WP_016872790.1">
    <property type="nucleotide sequence ID" value="NZ_AJLN01000081.1"/>
</dbReference>
<evidence type="ECO:0008006" key="3">
    <source>
        <dbReference type="Google" id="ProtNLM"/>
    </source>
</evidence>
<sequence length="83" mass="9535">MFLMHKPTGDLIEILTLDQLFNPCAKEVTGVDHFGEELQDPASYQKIELAFPSGERLPRCWLDAHYRDTERSTNQKELSLKNG</sequence>
<protein>
    <recommendedName>
        <fullName evidence="3">Acetyltransferase</fullName>
    </recommendedName>
</protein>
<dbReference type="OrthoDB" id="9810649at2"/>
<comment type="caution">
    <text evidence="1">The sequence shown here is derived from an EMBL/GenBank/DDBJ whole genome shotgun (WGS) entry which is preliminary data.</text>
</comment>